<dbReference type="Pfam" id="PF11119">
    <property type="entry name" value="DUF2633"/>
    <property type="match status" value="1"/>
</dbReference>
<dbReference type="EMBL" id="PUJW01000003">
    <property type="protein sequence ID" value="NHB91372.1"/>
    <property type="molecule type" value="Genomic_DNA"/>
</dbReference>
<dbReference type="AlphaFoldDB" id="A0A7X5QBU6"/>
<evidence type="ECO:0000313" key="3">
    <source>
        <dbReference type="Proteomes" id="UP000591844"/>
    </source>
</evidence>
<reference evidence="2 3" key="1">
    <citation type="submission" date="2018-02" db="EMBL/GenBank/DDBJ databases">
        <authorList>
            <person name="Machado R.A."/>
        </authorList>
    </citation>
    <scope>NUCLEOTIDE SEQUENCE [LARGE SCALE GENOMIC DNA]</scope>
    <source>
        <strain evidence="2 3">DSM 19724</strain>
    </source>
</reference>
<sequence>MNKKKQSQITKLVLLISFLILFGRFIYSPIAALDHHQKNKQTVTEKIA</sequence>
<keyword evidence="1" id="KW-0812">Transmembrane</keyword>
<keyword evidence="1" id="KW-1133">Transmembrane helix</keyword>
<name>A0A7X5QBU6_9GAMM</name>
<dbReference type="InterPro" id="IPR022576">
    <property type="entry name" value="YfgG"/>
</dbReference>
<accession>A0A7X5QBU6</accession>
<keyword evidence="3" id="KW-1185">Reference proteome</keyword>
<organism evidence="2 3">
    <name type="scientific">Photorhabdus cinerea</name>
    <dbReference type="NCBI Taxonomy" id="471575"/>
    <lineage>
        <taxon>Bacteria</taxon>
        <taxon>Pseudomonadati</taxon>
        <taxon>Pseudomonadota</taxon>
        <taxon>Gammaproteobacteria</taxon>
        <taxon>Enterobacterales</taxon>
        <taxon>Morganellaceae</taxon>
        <taxon>Photorhabdus</taxon>
    </lineage>
</organism>
<gene>
    <name evidence="2" type="ORF">C5469_04160</name>
</gene>
<feature type="transmembrane region" description="Helical" evidence="1">
    <location>
        <begin position="12"/>
        <end position="30"/>
    </location>
</feature>
<protein>
    <submittedName>
        <fullName evidence="2">DUF2633 domain-containing protein</fullName>
    </submittedName>
</protein>
<keyword evidence="1" id="KW-0472">Membrane</keyword>
<evidence type="ECO:0000313" key="2">
    <source>
        <dbReference type="EMBL" id="NHB91372.1"/>
    </source>
</evidence>
<proteinExistence type="predicted"/>
<evidence type="ECO:0000256" key="1">
    <source>
        <dbReference type="SAM" id="Phobius"/>
    </source>
</evidence>
<dbReference type="Proteomes" id="UP000591844">
    <property type="component" value="Unassembled WGS sequence"/>
</dbReference>
<comment type="caution">
    <text evidence="2">The sequence shown here is derived from an EMBL/GenBank/DDBJ whole genome shotgun (WGS) entry which is preliminary data.</text>
</comment>